<reference evidence="2 3" key="1">
    <citation type="submission" date="2019-08" db="EMBL/GenBank/DDBJ databases">
        <authorList>
            <person name="Liang Q."/>
        </authorList>
    </citation>
    <scope>NUCLEOTIDE SEQUENCE [LARGE SCALE GENOMIC DNA]</scope>
    <source>
        <strain evidence="2 3">V1718</strain>
    </source>
</reference>
<feature type="signal peptide" evidence="1">
    <location>
        <begin position="1"/>
        <end position="22"/>
    </location>
</feature>
<dbReference type="OrthoDB" id="6071649at2"/>
<keyword evidence="1" id="KW-0732">Signal</keyword>
<gene>
    <name evidence="2" type="ORF">FRD01_11515</name>
</gene>
<protein>
    <submittedName>
        <fullName evidence="2">Amino acid ABC transporter substrate-binding protein</fullName>
    </submittedName>
</protein>
<dbReference type="KEGG" id="bbae:FRD01_11515"/>
<dbReference type="EMBL" id="CP042467">
    <property type="protein sequence ID" value="QED27851.1"/>
    <property type="molecule type" value="Genomic_DNA"/>
</dbReference>
<proteinExistence type="predicted"/>
<evidence type="ECO:0000256" key="1">
    <source>
        <dbReference type="SAM" id="SignalP"/>
    </source>
</evidence>
<dbReference type="Proteomes" id="UP000321595">
    <property type="component" value="Chromosome"/>
</dbReference>
<dbReference type="PROSITE" id="PS51257">
    <property type="entry name" value="PROKAR_LIPOPROTEIN"/>
    <property type="match status" value="1"/>
</dbReference>
<dbReference type="AlphaFoldDB" id="A0A5B8XRC9"/>
<sequence>MKYVALFLVSFFSACGSGTSDAPAPVPATPYPDGAGPPPLEAQNCNSFPFEKAEFEAGEGVLFSLPSAIARAEDRVLWFHSDALSIPYPLAIMDVEDEEESHGIFVPIPPRIGTSQYTLQLAGTLADGTVFSCPTHDIEITLNPAPAGTAKELAENLGKVIDAMAVRHGGNRELLEAIGAGEDAGEVDAMLQPLAVANYHLRKPGDGLIEGIENLSADELAYFNAGLAVIAESARLEEAVASFDAPINAATAFKTQIRNATDLAYWAKERTQYCGASKTGYANSVLAAGFIALHGGFVGQVANGYALVGTVFVEVFQAFCDLLPARLINLRVDTTLRVIEDESGIPTGLPISASAKTILVDATSNQWSWTGSALRVALQFLSAVGGKYFEKYVTSAVGQEKAITFFGRNLPPKTSEHLISVFVGVTSNVTGFFAGEYSTMNDKEGVYPQAGPYTWTDIDINDPKWVRMVSRTNVVRPYDNDAEDLVYQFTKVGEDAVTLVPKIEEFPLRELDQLILFMGVDKIEIDVPEEILLSPGESVDINYGVRNAEDPSLDWSTAAGTLRGFAVLQTSGENGTVEHVAPTDASLFPYIIEVSSRSEGGLRAPSLNPPERSKLIIVRAGDVSIGPRGVCVPNGESLELKVAKSGPLSAQPEFLALEGQGTLEGTTYTAPSEGSGDVRVTATVGEFSDTTAFSYGQCTCYFSVVSREGAHSREYGLGLTDFSIGDFVERGDSVAPIVTMSMGESLSQILTDPRYILSFAPGFWKTATMREGLDADFTADLRGESQFDAGWFSNGGFLETQALQYFGRPRLTGKGVVYHGDIENPFPVNVSFSMVFDESICATETLFNSINTYPPLERPAVDVF</sequence>
<name>A0A5B8XRC9_9DELT</name>
<keyword evidence="3" id="KW-1185">Reference proteome</keyword>
<dbReference type="RefSeq" id="WP_146959754.1">
    <property type="nucleotide sequence ID" value="NZ_CP042467.1"/>
</dbReference>
<evidence type="ECO:0000313" key="2">
    <source>
        <dbReference type="EMBL" id="QED27851.1"/>
    </source>
</evidence>
<organism evidence="2 3">
    <name type="scientific">Microvenator marinus</name>
    <dbReference type="NCBI Taxonomy" id="2600177"/>
    <lineage>
        <taxon>Bacteria</taxon>
        <taxon>Deltaproteobacteria</taxon>
        <taxon>Bradymonadales</taxon>
        <taxon>Microvenatoraceae</taxon>
        <taxon>Microvenator</taxon>
    </lineage>
</organism>
<feature type="chain" id="PRO_5022870050" evidence="1">
    <location>
        <begin position="23"/>
        <end position="864"/>
    </location>
</feature>
<evidence type="ECO:0000313" key="3">
    <source>
        <dbReference type="Proteomes" id="UP000321595"/>
    </source>
</evidence>
<accession>A0A5B8XRC9</accession>